<gene>
    <name evidence="8" type="ORF">OG994_26320</name>
</gene>
<dbReference type="InterPro" id="IPR011010">
    <property type="entry name" value="DNA_brk_join_enz"/>
</dbReference>
<dbReference type="InterPro" id="IPR013762">
    <property type="entry name" value="Integrase-like_cat_sf"/>
</dbReference>
<evidence type="ECO:0000256" key="2">
    <source>
        <dbReference type="ARBA" id="ARBA00023125"/>
    </source>
</evidence>
<dbReference type="InterPro" id="IPR010998">
    <property type="entry name" value="Integrase_recombinase_N"/>
</dbReference>
<dbReference type="InterPro" id="IPR050090">
    <property type="entry name" value="Tyrosine_recombinase_XerCD"/>
</dbReference>
<dbReference type="Pfam" id="PF00589">
    <property type="entry name" value="Phage_integrase"/>
    <property type="match status" value="1"/>
</dbReference>
<organism evidence="8 9">
    <name type="scientific">Micromonospora globbae</name>
    <dbReference type="NCBI Taxonomy" id="1894969"/>
    <lineage>
        <taxon>Bacteria</taxon>
        <taxon>Bacillati</taxon>
        <taxon>Actinomycetota</taxon>
        <taxon>Actinomycetes</taxon>
        <taxon>Micromonosporales</taxon>
        <taxon>Micromonosporaceae</taxon>
        <taxon>Micromonospora</taxon>
    </lineage>
</organism>
<dbReference type="InterPro" id="IPR004107">
    <property type="entry name" value="Integrase_SAM-like_N"/>
</dbReference>
<dbReference type="SUPFAM" id="SSF56349">
    <property type="entry name" value="DNA breaking-rejoining enzymes"/>
    <property type="match status" value="1"/>
</dbReference>
<protein>
    <submittedName>
        <fullName evidence="8">Site-specific integrase</fullName>
    </submittedName>
</protein>
<feature type="region of interest" description="Disordered" evidence="5">
    <location>
        <begin position="239"/>
        <end position="272"/>
    </location>
</feature>
<reference evidence="8" key="1">
    <citation type="submission" date="2022-10" db="EMBL/GenBank/DDBJ databases">
        <title>The complete genomes of actinobacterial strains from the NBC collection.</title>
        <authorList>
            <person name="Joergensen T.S."/>
            <person name="Alvarez Arevalo M."/>
            <person name="Sterndorff E.B."/>
            <person name="Faurdal D."/>
            <person name="Vuksanovic O."/>
            <person name="Mourched A.-S."/>
            <person name="Charusanti P."/>
            <person name="Shaw S."/>
            <person name="Blin K."/>
            <person name="Weber T."/>
        </authorList>
    </citation>
    <scope>NUCLEOTIDE SEQUENCE</scope>
    <source>
        <strain evidence="8">NBC_00256</strain>
    </source>
</reference>
<dbReference type="PANTHER" id="PTHR30349:SF91">
    <property type="entry name" value="INTA PROTEIN"/>
    <property type="match status" value="1"/>
</dbReference>
<feature type="domain" description="Core-binding (CB)" evidence="7">
    <location>
        <begin position="69"/>
        <end position="152"/>
    </location>
</feature>
<dbReference type="Gene3D" id="1.10.443.10">
    <property type="entry name" value="Intergrase catalytic core"/>
    <property type="match status" value="1"/>
</dbReference>
<dbReference type="PANTHER" id="PTHR30349">
    <property type="entry name" value="PHAGE INTEGRASE-RELATED"/>
    <property type="match status" value="1"/>
</dbReference>
<keyword evidence="1" id="KW-0229">DNA integration</keyword>
<keyword evidence="3" id="KW-0233">DNA recombination</keyword>
<evidence type="ECO:0000313" key="9">
    <source>
        <dbReference type="Proteomes" id="UP001432190"/>
    </source>
</evidence>
<evidence type="ECO:0000256" key="4">
    <source>
        <dbReference type="PROSITE-ProRule" id="PRU01248"/>
    </source>
</evidence>
<dbReference type="Proteomes" id="UP001432190">
    <property type="component" value="Chromosome"/>
</dbReference>
<proteinExistence type="predicted"/>
<dbReference type="PROSITE" id="PS51900">
    <property type="entry name" value="CB"/>
    <property type="match status" value="1"/>
</dbReference>
<keyword evidence="9" id="KW-1185">Reference proteome</keyword>
<dbReference type="Pfam" id="PF14659">
    <property type="entry name" value="Phage_int_SAM_3"/>
    <property type="match status" value="1"/>
</dbReference>
<evidence type="ECO:0000259" key="6">
    <source>
        <dbReference type="PROSITE" id="PS51898"/>
    </source>
</evidence>
<dbReference type="Gene3D" id="1.10.150.130">
    <property type="match status" value="1"/>
</dbReference>
<accession>A0ABZ1SGZ9</accession>
<keyword evidence="2 4" id="KW-0238">DNA-binding</keyword>
<evidence type="ECO:0000256" key="3">
    <source>
        <dbReference type="ARBA" id="ARBA00023172"/>
    </source>
</evidence>
<dbReference type="PROSITE" id="PS51898">
    <property type="entry name" value="TYR_RECOMBINASE"/>
    <property type="match status" value="1"/>
</dbReference>
<name>A0ABZ1SGZ9_9ACTN</name>
<evidence type="ECO:0000313" key="8">
    <source>
        <dbReference type="EMBL" id="WUP53058.1"/>
    </source>
</evidence>
<dbReference type="InterPro" id="IPR044068">
    <property type="entry name" value="CB"/>
</dbReference>
<dbReference type="CDD" id="cd01189">
    <property type="entry name" value="INT_ICEBs1_C_like"/>
    <property type="match status" value="1"/>
</dbReference>
<feature type="domain" description="Tyr recombinase" evidence="6">
    <location>
        <begin position="173"/>
        <end position="390"/>
    </location>
</feature>
<evidence type="ECO:0000256" key="5">
    <source>
        <dbReference type="SAM" id="MobiDB-lite"/>
    </source>
</evidence>
<evidence type="ECO:0000259" key="7">
    <source>
        <dbReference type="PROSITE" id="PS51900"/>
    </source>
</evidence>
<evidence type="ECO:0000256" key="1">
    <source>
        <dbReference type="ARBA" id="ARBA00022908"/>
    </source>
</evidence>
<sequence>MGRKPNGASSIYLGADGSWHGRVTVGVKDDGSPDRRHVRGKTEAAVIKKVRLLERERDSGTVRKAGQRWTVKTWPTHWVENIAAPAVRENTIAGYRVAVYRHLIPGLGAHRLDRLEPEHLERFYKRMPEKGAAPATAHQAHRTVRTALNEAVRRGHLARNPAALARAPRLPETEIEPYSVEEVQRLLAATRGRRNSARWAIALALGLRQGEALGLRWPDVDLDAGTLTVWRGRQRARWEHGSSPCGRKHGGHCPDRRQVRADTAETKSRAGRRSIGLPDELVALLRKHREEQEQERATAAQLWEGGEWLFATPIGGPVNPRTDYDEWKRLLKLAGLRDGRLHDARHTAATVLLILGVAERAVMGIMGWSNSAMAARYQHLTAQVRRDIAKRVGGLLWDSSSNGADGPKTAS</sequence>
<feature type="compositionally biased region" description="Basic and acidic residues" evidence="5">
    <location>
        <begin position="252"/>
        <end position="268"/>
    </location>
</feature>
<dbReference type="InterPro" id="IPR002104">
    <property type="entry name" value="Integrase_catalytic"/>
</dbReference>
<dbReference type="EMBL" id="CP108084">
    <property type="protein sequence ID" value="WUP53058.1"/>
    <property type="molecule type" value="Genomic_DNA"/>
</dbReference>
<dbReference type="RefSeq" id="WP_328853800.1">
    <property type="nucleotide sequence ID" value="NZ_CP108084.1"/>
</dbReference>